<evidence type="ECO:0000256" key="1">
    <source>
        <dbReference type="ARBA" id="ARBA00004123"/>
    </source>
</evidence>
<comment type="similarity">
    <text evidence="2">Belongs to the SCC4/mau-2 family.</text>
</comment>
<comment type="caution">
    <text evidence="8">The sequence shown here is derived from an EMBL/GenBank/DDBJ whole genome shotgun (WGS) entry which is preliminary data.</text>
</comment>
<keyword evidence="4" id="KW-0498">Mitosis</keyword>
<evidence type="ECO:0000313" key="9">
    <source>
        <dbReference type="Proteomes" id="UP000887226"/>
    </source>
</evidence>
<evidence type="ECO:0000256" key="3">
    <source>
        <dbReference type="ARBA" id="ARBA00022618"/>
    </source>
</evidence>
<dbReference type="Proteomes" id="UP000887226">
    <property type="component" value="Unassembled WGS sequence"/>
</dbReference>
<keyword evidence="3" id="KW-0132">Cell division</keyword>
<accession>A0A9P7Z4Y6</accession>
<dbReference type="Pfam" id="PF10345">
    <property type="entry name" value="Cohesin_load"/>
    <property type="match status" value="1"/>
</dbReference>
<gene>
    <name evidence="8" type="ORF">BJ878DRAFT_419642</name>
</gene>
<dbReference type="GO" id="GO:0005634">
    <property type="term" value="C:nucleus"/>
    <property type="evidence" value="ECO:0007669"/>
    <property type="project" value="UniProtKB-SubCell"/>
</dbReference>
<dbReference type="GO" id="GO:0007059">
    <property type="term" value="P:chromosome segregation"/>
    <property type="evidence" value="ECO:0007669"/>
    <property type="project" value="UniProtKB-KW"/>
</dbReference>
<dbReference type="EMBL" id="MU253858">
    <property type="protein sequence ID" value="KAG9245237.1"/>
    <property type="molecule type" value="Genomic_DNA"/>
</dbReference>
<evidence type="ECO:0000256" key="2">
    <source>
        <dbReference type="ARBA" id="ARBA00008585"/>
    </source>
</evidence>
<organism evidence="8 9">
    <name type="scientific">Calycina marina</name>
    <dbReference type="NCBI Taxonomy" id="1763456"/>
    <lineage>
        <taxon>Eukaryota</taxon>
        <taxon>Fungi</taxon>
        <taxon>Dikarya</taxon>
        <taxon>Ascomycota</taxon>
        <taxon>Pezizomycotina</taxon>
        <taxon>Leotiomycetes</taxon>
        <taxon>Helotiales</taxon>
        <taxon>Pezizellaceae</taxon>
        <taxon>Calycina</taxon>
    </lineage>
</organism>
<dbReference type="AlphaFoldDB" id="A0A9P7Z4Y6"/>
<dbReference type="PANTHER" id="PTHR21394">
    <property type="entry name" value="MAU2 CHROMATID COHESION FACTOR HOMOLOG"/>
    <property type="match status" value="1"/>
</dbReference>
<evidence type="ECO:0000256" key="5">
    <source>
        <dbReference type="ARBA" id="ARBA00022829"/>
    </source>
</evidence>
<reference evidence="8" key="1">
    <citation type="journal article" date="2021" name="IMA Fungus">
        <title>Genomic characterization of three marine fungi, including Emericellopsis atlantica sp. nov. with signatures of a generalist lifestyle and marine biomass degradation.</title>
        <authorList>
            <person name="Hagestad O.C."/>
            <person name="Hou L."/>
            <person name="Andersen J.H."/>
            <person name="Hansen E.H."/>
            <person name="Altermark B."/>
            <person name="Li C."/>
            <person name="Kuhnert E."/>
            <person name="Cox R.J."/>
            <person name="Crous P.W."/>
            <person name="Spatafora J.W."/>
            <person name="Lail K."/>
            <person name="Amirebrahimi M."/>
            <person name="Lipzen A."/>
            <person name="Pangilinan J."/>
            <person name="Andreopoulos W."/>
            <person name="Hayes R.D."/>
            <person name="Ng V."/>
            <person name="Grigoriev I.V."/>
            <person name="Jackson S.A."/>
            <person name="Sutton T.D.S."/>
            <person name="Dobson A.D.W."/>
            <person name="Rama T."/>
        </authorList>
    </citation>
    <scope>NUCLEOTIDE SEQUENCE</scope>
    <source>
        <strain evidence="8">TRa3180A</strain>
    </source>
</reference>
<name>A0A9P7Z4Y6_9HELO</name>
<protein>
    <submittedName>
        <fullName evidence="8">Cohesin loading factor</fullName>
    </submittedName>
</protein>
<evidence type="ECO:0000256" key="4">
    <source>
        <dbReference type="ARBA" id="ARBA00022776"/>
    </source>
</evidence>
<dbReference type="GO" id="GO:0007064">
    <property type="term" value="P:mitotic sister chromatid cohesion"/>
    <property type="evidence" value="ECO:0007669"/>
    <property type="project" value="InterPro"/>
</dbReference>
<keyword evidence="7" id="KW-0131">Cell cycle</keyword>
<dbReference type="GO" id="GO:0051301">
    <property type="term" value="P:cell division"/>
    <property type="evidence" value="ECO:0007669"/>
    <property type="project" value="UniProtKB-KW"/>
</dbReference>
<dbReference type="OrthoDB" id="5565328at2759"/>
<evidence type="ECO:0000256" key="7">
    <source>
        <dbReference type="ARBA" id="ARBA00023306"/>
    </source>
</evidence>
<comment type="subcellular location">
    <subcellularLocation>
        <location evidence="1">Nucleus</location>
    </subcellularLocation>
</comment>
<dbReference type="InterPro" id="IPR019440">
    <property type="entry name" value="MAU2"/>
</dbReference>
<keyword evidence="9" id="KW-1185">Reference proteome</keyword>
<keyword evidence="5" id="KW-0159">Chromosome partition</keyword>
<sequence length="643" mass="70342">MASRRPAAPVEIDRSKLAVALAEEYFDAAHKIAPAASMSMPAKALEEYHKLIAAGLGLLEATLRRGGMTPREEANMRLRYCSVLFEETENSMEAETALSQGITICERNHYFDLKYALQFLLAQIMFKKNPKAGLRALDAHIADAEAYQHIPWVYAFRFLRASLSLASPVPADKWKGNFEKITTLATQQNDYGIRLASCLMEALAYLKYGGPDSIEAVQGAIAAAWSYQAQPSCQIPQLIALLHMIDTTCSIRQGSPEVMMTKLRAMQRMIDAALADEESWGFTDDSIAIPMSRSAHSSQVVSSDTRSVLGIGRDGGDKLMMSFLHKRDAYAITYLLGSLVLFNKDAETGKAAKYLYSGLETIGSAKKKDMPMYDTLPNCVSRNQWRSQIACYYTSCLAFIAAAKCEWTAVKIQVEKLNSAMKDLGDGNVGPLNSVALYLSGIYHQGTGDLDAALPIFQDKVFDLSIYENVTSSAAQLQKDYALLAAFNTILICQEPGRKDPQRNNKLVGKMTEACLNHQSPDVRTASKILSVTVLRSPPMSSIDVRGHLSMALKGAKISGNLHFTSLALSIMCSRFFVDVVGLQAEKSALAASAQAHRSHNALWISVADGMLGNVHELNGNSGEAHRALARARQYADAAFPHP</sequence>
<keyword evidence="6" id="KW-0539">Nucleus</keyword>
<evidence type="ECO:0000313" key="8">
    <source>
        <dbReference type="EMBL" id="KAG9245237.1"/>
    </source>
</evidence>
<proteinExistence type="inferred from homology"/>
<evidence type="ECO:0000256" key="6">
    <source>
        <dbReference type="ARBA" id="ARBA00023242"/>
    </source>
</evidence>